<dbReference type="RefSeq" id="WP_249313700.1">
    <property type="nucleotide sequence ID" value="NZ_JACRSU010000005.1"/>
</dbReference>
<feature type="domain" description="SCP" evidence="2">
    <location>
        <begin position="214"/>
        <end position="328"/>
    </location>
</feature>
<dbReference type="InterPro" id="IPR014044">
    <property type="entry name" value="CAP_dom"/>
</dbReference>
<dbReference type="PANTHER" id="PTHR31157">
    <property type="entry name" value="SCP DOMAIN-CONTAINING PROTEIN"/>
    <property type="match status" value="1"/>
</dbReference>
<keyword evidence="1" id="KW-0732">Signal</keyword>
<dbReference type="Proteomes" id="UP000611762">
    <property type="component" value="Unassembled WGS sequence"/>
</dbReference>
<dbReference type="AlphaFoldDB" id="A0A926DMF1"/>
<evidence type="ECO:0000313" key="5">
    <source>
        <dbReference type="Proteomes" id="UP000611762"/>
    </source>
</evidence>
<organism evidence="4 5">
    <name type="scientific">Congzhengia minquanensis</name>
    <dbReference type="NCBI Taxonomy" id="2763657"/>
    <lineage>
        <taxon>Bacteria</taxon>
        <taxon>Bacillati</taxon>
        <taxon>Bacillota</taxon>
        <taxon>Clostridia</taxon>
        <taxon>Eubacteriales</taxon>
        <taxon>Oscillospiraceae</taxon>
        <taxon>Congzhengia</taxon>
    </lineage>
</organism>
<accession>A0A926DMF1</accession>
<feature type="signal peptide" evidence="1">
    <location>
        <begin position="1"/>
        <end position="19"/>
    </location>
</feature>
<dbReference type="Pfam" id="PF00188">
    <property type="entry name" value="CAP"/>
    <property type="match status" value="1"/>
</dbReference>
<sequence>MLKKIVISLALALSIITFSEFDTERFLYELKQNFAGDTVQKNNAADVLYEGNRSVSIGMSYDDVLSAFGDPVDTQVSEYGFVWNIFHENFKNYMQIGIQNERVVAIYTNSPRFSFRGICVGSSAADVNLTFEKPIDFIIKGNTKYIMNGLNADKTNMELFHTGSLYVTFFYDVFKNNSVTSVNIIEYNTELSYDRLYANQSPELKESFEKQNFYVTNALRVREGLPPFSFHQGMANVALLHSQEMAENNYFNHTDLSGGTVADRAHAGGVRFKVVGENIAMGAQNTLYMHELLMNSEGHRKNILADYTALGTGVAFSKEDVPYLTQNFFR</sequence>
<dbReference type="Pfam" id="PF14504">
    <property type="entry name" value="CAP_assoc_N"/>
    <property type="match status" value="1"/>
</dbReference>
<evidence type="ECO:0000256" key="1">
    <source>
        <dbReference type="SAM" id="SignalP"/>
    </source>
</evidence>
<feature type="domain" description="CAP-associated" evidence="3">
    <location>
        <begin position="57"/>
        <end position="192"/>
    </location>
</feature>
<dbReference type="Gene3D" id="3.40.33.10">
    <property type="entry name" value="CAP"/>
    <property type="match status" value="1"/>
</dbReference>
<proteinExistence type="predicted"/>
<name>A0A926DMF1_9FIRM</name>
<evidence type="ECO:0000259" key="2">
    <source>
        <dbReference type="Pfam" id="PF00188"/>
    </source>
</evidence>
<dbReference type="PANTHER" id="PTHR31157:SF1">
    <property type="entry name" value="SCP DOMAIN-CONTAINING PROTEIN"/>
    <property type="match status" value="1"/>
</dbReference>
<dbReference type="InterPro" id="IPR029410">
    <property type="entry name" value="CAP_assoc"/>
</dbReference>
<comment type="caution">
    <text evidence="4">The sequence shown here is derived from an EMBL/GenBank/DDBJ whole genome shotgun (WGS) entry which is preliminary data.</text>
</comment>
<dbReference type="SUPFAM" id="SSF55797">
    <property type="entry name" value="PR-1-like"/>
    <property type="match status" value="1"/>
</dbReference>
<gene>
    <name evidence="4" type="ORF">H8698_11870</name>
</gene>
<evidence type="ECO:0000313" key="4">
    <source>
        <dbReference type="EMBL" id="MBC8541675.1"/>
    </source>
</evidence>
<dbReference type="InterPro" id="IPR035940">
    <property type="entry name" value="CAP_sf"/>
</dbReference>
<evidence type="ECO:0000259" key="3">
    <source>
        <dbReference type="Pfam" id="PF14504"/>
    </source>
</evidence>
<dbReference type="EMBL" id="JACRSU010000005">
    <property type="protein sequence ID" value="MBC8541675.1"/>
    <property type="molecule type" value="Genomic_DNA"/>
</dbReference>
<reference evidence="4" key="1">
    <citation type="submission" date="2020-08" db="EMBL/GenBank/DDBJ databases">
        <title>Genome public.</title>
        <authorList>
            <person name="Liu C."/>
            <person name="Sun Q."/>
        </authorList>
    </citation>
    <scope>NUCLEOTIDE SEQUENCE</scope>
    <source>
        <strain evidence="4">H8</strain>
    </source>
</reference>
<keyword evidence="5" id="KW-1185">Reference proteome</keyword>
<protein>
    <submittedName>
        <fullName evidence="4">Copper amine oxidase</fullName>
    </submittedName>
</protein>
<feature type="chain" id="PRO_5039563936" evidence="1">
    <location>
        <begin position="20"/>
        <end position="330"/>
    </location>
</feature>
<dbReference type="CDD" id="cd05379">
    <property type="entry name" value="CAP_bacterial"/>
    <property type="match status" value="1"/>
</dbReference>